<dbReference type="InterPro" id="IPR011990">
    <property type="entry name" value="TPR-like_helical_dom_sf"/>
</dbReference>
<accession>A0A0F6YHV0</accession>
<name>A0A0F6YHV0_9BACT</name>
<dbReference type="EMBL" id="CP011125">
    <property type="protein sequence ID" value="AKF05151.1"/>
    <property type="molecule type" value="Genomic_DNA"/>
</dbReference>
<dbReference type="OrthoDB" id="5482456at2"/>
<dbReference type="Proteomes" id="UP000034883">
    <property type="component" value="Chromosome"/>
</dbReference>
<keyword evidence="2" id="KW-1185">Reference proteome</keyword>
<reference evidence="1 2" key="1">
    <citation type="submission" date="2015-03" db="EMBL/GenBank/DDBJ databases">
        <title>Genome assembly of Sandaracinus amylolyticus DSM 53668.</title>
        <authorList>
            <person name="Sharma G."/>
            <person name="Subramanian S."/>
        </authorList>
    </citation>
    <scope>NUCLEOTIDE SEQUENCE [LARGE SCALE GENOMIC DNA]</scope>
    <source>
        <strain evidence="1 2">DSM 53668</strain>
    </source>
</reference>
<dbReference type="KEGG" id="samy:DB32_002300"/>
<evidence type="ECO:0000313" key="2">
    <source>
        <dbReference type="Proteomes" id="UP000034883"/>
    </source>
</evidence>
<dbReference type="Gene3D" id="1.25.40.10">
    <property type="entry name" value="Tetratricopeptide repeat domain"/>
    <property type="match status" value="2"/>
</dbReference>
<dbReference type="SUPFAM" id="SSF48452">
    <property type="entry name" value="TPR-like"/>
    <property type="match status" value="1"/>
</dbReference>
<evidence type="ECO:0000313" key="1">
    <source>
        <dbReference type="EMBL" id="AKF05151.1"/>
    </source>
</evidence>
<proteinExistence type="predicted"/>
<dbReference type="RefSeq" id="WP_053232420.1">
    <property type="nucleotide sequence ID" value="NZ_CP011125.1"/>
</dbReference>
<gene>
    <name evidence="1" type="ORF">DB32_002300</name>
</gene>
<sequence>MSGGMHDDDAMLRELIEVLRGAAPEGEALAALRAEVVAGASRRGRGGSGGAWVIAGIVALLVSGGEVAAAPAREVVRARDVEPTSAVAPEPAIVDEAPVVVPHEEPAGTPVAAPPRARRRARVEVAPEPALTDDAWLTALASVPASAKSSPAPSDAPSTLYADALRAYAAGRCDDATPILQRVIEGESEDAPAAIERAELLLAECLFRSGFVQSSFAMVDAIARRGEVHTQHDEALDLLGRIAQRAPDPDALVETVSHYSEDRLVRLEGTPSHDALLHLLARARYVAGDFDAAARLFARARVGTRWYVPSRYWEGVTHVRRRRAQPATRAFQAVIDAVGTDRDGGSGEREHLRDLARIAIARVAYTAATPGREGADPARQTVLLERALEAWQRVDFGSAYGPDAFFEESWALYLLGEHPRALGHVHGLLSPQLEDRVHPEALVLRATIYFEHCRYEAAERSVADFHARYDALLEGIAAQERGLDDADAAYALLDAVRSERGPSGVLGRVLRASFADRAIARQLVLVRSIDAEIARVDRASFASTSVAQHVAQELAIQRSLAVTRAGESVRARIARLADELRARANEIDTVQLEIETARRRALEENVPLTREPERPTSIVAVQGDQIWPFDGEYWDDELPYYREHVTSICTR</sequence>
<evidence type="ECO:0008006" key="3">
    <source>
        <dbReference type="Google" id="ProtNLM"/>
    </source>
</evidence>
<organism evidence="1 2">
    <name type="scientific">Sandaracinus amylolyticus</name>
    <dbReference type="NCBI Taxonomy" id="927083"/>
    <lineage>
        <taxon>Bacteria</taxon>
        <taxon>Pseudomonadati</taxon>
        <taxon>Myxococcota</taxon>
        <taxon>Polyangia</taxon>
        <taxon>Polyangiales</taxon>
        <taxon>Sandaracinaceae</taxon>
        <taxon>Sandaracinus</taxon>
    </lineage>
</organism>
<dbReference type="AlphaFoldDB" id="A0A0F6YHV0"/>
<dbReference type="STRING" id="927083.DB32_002300"/>
<protein>
    <recommendedName>
        <fullName evidence="3">Tetratricopeptide repeat protein</fullName>
    </recommendedName>
</protein>